<keyword evidence="1" id="KW-0805">Transcription regulation</keyword>
<dbReference type="PRINTS" id="PR00035">
    <property type="entry name" value="HTHGNTR"/>
</dbReference>
<dbReference type="InterPro" id="IPR036390">
    <property type="entry name" value="WH_DNA-bd_sf"/>
</dbReference>
<dbReference type="PANTHER" id="PTHR43537">
    <property type="entry name" value="TRANSCRIPTIONAL REGULATOR, GNTR FAMILY"/>
    <property type="match status" value="1"/>
</dbReference>
<evidence type="ECO:0000313" key="5">
    <source>
        <dbReference type="EMBL" id="QEL12472.1"/>
    </source>
</evidence>
<dbReference type="InterPro" id="IPR036388">
    <property type="entry name" value="WH-like_DNA-bd_sf"/>
</dbReference>
<dbReference type="SUPFAM" id="SSF46785">
    <property type="entry name" value="Winged helix' DNA-binding domain"/>
    <property type="match status" value="1"/>
</dbReference>
<protein>
    <submittedName>
        <fullName evidence="5">GntR family transcriptional regulator</fullName>
    </submittedName>
</protein>
<keyword evidence="2" id="KW-0238">DNA-binding</keyword>
<dbReference type="Pfam" id="PF00392">
    <property type="entry name" value="GntR"/>
    <property type="match status" value="1"/>
</dbReference>
<dbReference type="InterPro" id="IPR011711">
    <property type="entry name" value="GntR_C"/>
</dbReference>
<dbReference type="RefSeq" id="WP_084388195.1">
    <property type="nucleotide sequence ID" value="NZ_CP043420.1"/>
</dbReference>
<evidence type="ECO:0000256" key="3">
    <source>
        <dbReference type="ARBA" id="ARBA00023163"/>
    </source>
</evidence>
<dbReference type="SMART" id="SM00345">
    <property type="entry name" value="HTH_GNTR"/>
    <property type="match status" value="1"/>
</dbReference>
<dbReference type="InterPro" id="IPR008920">
    <property type="entry name" value="TF_FadR/GntR_C"/>
</dbReference>
<feature type="domain" description="HTH gntR-type" evidence="4">
    <location>
        <begin position="11"/>
        <end position="78"/>
    </location>
</feature>
<evidence type="ECO:0000256" key="1">
    <source>
        <dbReference type="ARBA" id="ARBA00023015"/>
    </source>
</evidence>
<organism evidence="5 6">
    <name type="scientific">Kushneria phosphatilytica</name>
    <dbReference type="NCBI Taxonomy" id="657387"/>
    <lineage>
        <taxon>Bacteria</taxon>
        <taxon>Pseudomonadati</taxon>
        <taxon>Pseudomonadota</taxon>
        <taxon>Gammaproteobacteria</taxon>
        <taxon>Oceanospirillales</taxon>
        <taxon>Halomonadaceae</taxon>
        <taxon>Kushneria</taxon>
    </lineage>
</organism>
<dbReference type="GO" id="GO:0003677">
    <property type="term" value="F:DNA binding"/>
    <property type="evidence" value="ECO:0007669"/>
    <property type="project" value="UniProtKB-KW"/>
</dbReference>
<sequence length="232" mass="25550">MTKPSAGESGRTLGETVTSRVRRMLVEGELVPGQRLSEAGLSEQLGVSRNTLREAFRSLAHEGLVTHHPNRGVFVTTPSMASIVDIYRLRRFIECRALAEAWPGHPGVRAMRTAVESGLTHREAQDWNAVGTANMTFHAAIVSLADSERLNVFFRRLAAELRLAFGLIADPEMLHGPYVAMNQRVLEALEAEQAQEASQLLEHYLVQSERIVLAAYTRYEAGANIASTPGMD</sequence>
<dbReference type="KEGG" id="kuy:FY550_15880"/>
<accession>A0A5C1A0R1</accession>
<reference evidence="5 6" key="1">
    <citation type="submission" date="2019-08" db="EMBL/GenBank/DDBJ databases">
        <title>Complete genome sequence of Kushneria sp. YCWA18, a halophilic phosphate-solubilizing bacterium isolated from Daqiao saltern in China.</title>
        <authorList>
            <person name="Du G.-X."/>
            <person name="Qu L.-Y."/>
        </authorList>
    </citation>
    <scope>NUCLEOTIDE SEQUENCE [LARGE SCALE GENOMIC DNA]</scope>
    <source>
        <strain evidence="5 6">YCWA18</strain>
    </source>
</reference>
<proteinExistence type="predicted"/>
<name>A0A5C1A0R1_9GAMM</name>
<dbReference type="CDD" id="cd07377">
    <property type="entry name" value="WHTH_GntR"/>
    <property type="match status" value="1"/>
</dbReference>
<dbReference type="SMART" id="SM00895">
    <property type="entry name" value="FCD"/>
    <property type="match status" value="1"/>
</dbReference>
<dbReference type="InterPro" id="IPR000524">
    <property type="entry name" value="Tscrpt_reg_HTH_GntR"/>
</dbReference>
<gene>
    <name evidence="5" type="ORF">FY550_15880</name>
</gene>
<evidence type="ECO:0000259" key="4">
    <source>
        <dbReference type="PROSITE" id="PS50949"/>
    </source>
</evidence>
<dbReference type="GO" id="GO:0003700">
    <property type="term" value="F:DNA-binding transcription factor activity"/>
    <property type="evidence" value="ECO:0007669"/>
    <property type="project" value="InterPro"/>
</dbReference>
<dbReference type="Pfam" id="PF07729">
    <property type="entry name" value="FCD"/>
    <property type="match status" value="1"/>
</dbReference>
<evidence type="ECO:0000313" key="6">
    <source>
        <dbReference type="Proteomes" id="UP000322553"/>
    </source>
</evidence>
<dbReference type="PROSITE" id="PS50949">
    <property type="entry name" value="HTH_GNTR"/>
    <property type="match status" value="1"/>
</dbReference>
<dbReference type="AlphaFoldDB" id="A0A5C1A0R1"/>
<dbReference type="PANTHER" id="PTHR43537:SF45">
    <property type="entry name" value="GNTR FAMILY REGULATORY PROTEIN"/>
    <property type="match status" value="1"/>
</dbReference>
<evidence type="ECO:0000256" key="2">
    <source>
        <dbReference type="ARBA" id="ARBA00023125"/>
    </source>
</evidence>
<dbReference type="OrthoDB" id="8066003at2"/>
<keyword evidence="3" id="KW-0804">Transcription</keyword>
<dbReference type="Gene3D" id="1.10.10.10">
    <property type="entry name" value="Winged helix-like DNA-binding domain superfamily/Winged helix DNA-binding domain"/>
    <property type="match status" value="1"/>
</dbReference>
<dbReference type="Proteomes" id="UP000322553">
    <property type="component" value="Chromosome"/>
</dbReference>
<dbReference type="SUPFAM" id="SSF48008">
    <property type="entry name" value="GntR ligand-binding domain-like"/>
    <property type="match status" value="1"/>
</dbReference>
<dbReference type="Gene3D" id="1.20.120.530">
    <property type="entry name" value="GntR ligand-binding domain-like"/>
    <property type="match status" value="1"/>
</dbReference>
<dbReference type="EMBL" id="CP043420">
    <property type="protein sequence ID" value="QEL12472.1"/>
    <property type="molecule type" value="Genomic_DNA"/>
</dbReference>
<keyword evidence="6" id="KW-1185">Reference proteome</keyword>